<dbReference type="RefSeq" id="WP_186743882.1">
    <property type="nucleotide sequence ID" value="NZ_CP060394.1"/>
</dbReference>
<evidence type="ECO:0000313" key="2">
    <source>
        <dbReference type="EMBL" id="QNI32883.1"/>
    </source>
</evidence>
<sequence length="142" mass="16143">MRNWIKHFIARDHRGSARHVTPPLAIYFWDGERAIPTAHRLRNISSSGLYLLTERRWYPGTLVTITLQRTDTLTAGPENVVAVLAKVVRSGEDGVGFKFLFPEPLDAQSVPNTDGNRIVDKKALKRFLQRLRLSHASKLERA</sequence>
<dbReference type="SUPFAM" id="SSF141371">
    <property type="entry name" value="PilZ domain-like"/>
    <property type="match status" value="1"/>
</dbReference>
<accession>A0A7G8BK13</accession>
<feature type="domain" description="PilZ" evidence="1">
    <location>
        <begin position="32"/>
        <end position="104"/>
    </location>
</feature>
<evidence type="ECO:0000259" key="1">
    <source>
        <dbReference type="Pfam" id="PF07238"/>
    </source>
</evidence>
<evidence type="ECO:0000313" key="3">
    <source>
        <dbReference type="Proteomes" id="UP000515312"/>
    </source>
</evidence>
<organism evidence="2 3">
    <name type="scientific">Alloacidobacterium dinghuense</name>
    <dbReference type="NCBI Taxonomy" id="2763107"/>
    <lineage>
        <taxon>Bacteria</taxon>
        <taxon>Pseudomonadati</taxon>
        <taxon>Acidobacteriota</taxon>
        <taxon>Terriglobia</taxon>
        <taxon>Terriglobales</taxon>
        <taxon>Acidobacteriaceae</taxon>
        <taxon>Alloacidobacterium</taxon>
    </lineage>
</organism>
<dbReference type="GO" id="GO:0035438">
    <property type="term" value="F:cyclic-di-GMP binding"/>
    <property type="evidence" value="ECO:0007669"/>
    <property type="project" value="InterPro"/>
</dbReference>
<reference evidence="2 3" key="1">
    <citation type="submission" date="2020-08" db="EMBL/GenBank/DDBJ databases">
        <title>Edaphobacter telluris sp. nov. and Acidobacterium dinghuensis sp. nov., two acidobacteria isolated from forest soil.</title>
        <authorList>
            <person name="Fu J."/>
            <person name="Qiu L."/>
        </authorList>
    </citation>
    <scope>NUCLEOTIDE SEQUENCE [LARGE SCALE GENOMIC DNA]</scope>
    <source>
        <strain evidence="2">4Y35</strain>
    </source>
</reference>
<dbReference type="Proteomes" id="UP000515312">
    <property type="component" value="Chromosome"/>
</dbReference>
<dbReference type="InterPro" id="IPR009875">
    <property type="entry name" value="PilZ_domain"/>
</dbReference>
<protein>
    <submittedName>
        <fullName evidence="2">PilZ domain-containing protein</fullName>
    </submittedName>
</protein>
<dbReference type="Pfam" id="PF07238">
    <property type="entry name" value="PilZ"/>
    <property type="match status" value="1"/>
</dbReference>
<dbReference type="KEGG" id="adin:H7849_02490"/>
<keyword evidence="3" id="KW-1185">Reference proteome</keyword>
<proteinExistence type="predicted"/>
<gene>
    <name evidence="2" type="ORF">H7849_02490</name>
</gene>
<dbReference type="EMBL" id="CP060394">
    <property type="protein sequence ID" value="QNI32883.1"/>
    <property type="molecule type" value="Genomic_DNA"/>
</dbReference>
<dbReference type="AlphaFoldDB" id="A0A7G8BK13"/>
<name>A0A7G8BK13_9BACT</name>